<accession>A0A7C5DAZ3</accession>
<dbReference type="InterPro" id="IPR017871">
    <property type="entry name" value="ABC_transporter-like_CS"/>
</dbReference>
<dbReference type="PROSITE" id="PS50893">
    <property type="entry name" value="ABC_TRANSPORTER_2"/>
    <property type="match status" value="1"/>
</dbReference>
<evidence type="ECO:0000259" key="5">
    <source>
        <dbReference type="PROSITE" id="PS50893"/>
    </source>
</evidence>
<keyword evidence="3" id="KW-0547">Nucleotide-binding</keyword>
<keyword evidence="2" id="KW-0813">Transport</keyword>
<organism evidence="6">
    <name type="scientific">candidate division WOR-3 bacterium</name>
    <dbReference type="NCBI Taxonomy" id="2052148"/>
    <lineage>
        <taxon>Bacteria</taxon>
        <taxon>Bacteria division WOR-3</taxon>
    </lineage>
</organism>
<dbReference type="InterPro" id="IPR003439">
    <property type="entry name" value="ABC_transporter-like_ATP-bd"/>
</dbReference>
<keyword evidence="4 6" id="KW-0067">ATP-binding</keyword>
<proteinExistence type="inferred from homology"/>
<evidence type="ECO:0000256" key="1">
    <source>
        <dbReference type="ARBA" id="ARBA00005417"/>
    </source>
</evidence>
<evidence type="ECO:0000313" key="6">
    <source>
        <dbReference type="EMBL" id="HHE04862.1"/>
    </source>
</evidence>
<dbReference type="GO" id="GO:0022857">
    <property type="term" value="F:transmembrane transporter activity"/>
    <property type="evidence" value="ECO:0007669"/>
    <property type="project" value="UniProtKB-ARBA"/>
</dbReference>
<dbReference type="SMART" id="SM00382">
    <property type="entry name" value="AAA"/>
    <property type="match status" value="1"/>
</dbReference>
<dbReference type="AlphaFoldDB" id="A0A7C5DAZ3"/>
<evidence type="ECO:0000256" key="2">
    <source>
        <dbReference type="ARBA" id="ARBA00022448"/>
    </source>
</evidence>
<protein>
    <submittedName>
        <fullName evidence="6">ABC transporter ATP-binding protein</fullName>
    </submittedName>
</protein>
<dbReference type="FunFam" id="3.40.50.300:FF:000032">
    <property type="entry name" value="Export ABC transporter ATP-binding protein"/>
    <property type="match status" value="1"/>
</dbReference>
<comment type="caution">
    <text evidence="6">The sequence shown here is derived from an EMBL/GenBank/DDBJ whole genome shotgun (WGS) entry which is preliminary data.</text>
</comment>
<dbReference type="SUPFAM" id="SSF52540">
    <property type="entry name" value="P-loop containing nucleoside triphosphate hydrolases"/>
    <property type="match status" value="1"/>
</dbReference>
<dbReference type="Pfam" id="PF00005">
    <property type="entry name" value="ABC_tran"/>
    <property type="match status" value="1"/>
</dbReference>
<gene>
    <name evidence="6" type="ORF">ENL19_02230</name>
</gene>
<dbReference type="PANTHER" id="PTHR42798">
    <property type="entry name" value="LIPOPROTEIN-RELEASING SYSTEM ATP-BINDING PROTEIN LOLD"/>
    <property type="match status" value="1"/>
</dbReference>
<dbReference type="InterPro" id="IPR017911">
    <property type="entry name" value="MacB-like_ATP-bd"/>
</dbReference>
<comment type="similarity">
    <text evidence="1">Belongs to the ABC transporter superfamily.</text>
</comment>
<reference evidence="6" key="1">
    <citation type="journal article" date="2020" name="mSystems">
        <title>Genome- and Community-Level Interaction Insights into Carbon Utilization and Element Cycling Functions of Hydrothermarchaeota in Hydrothermal Sediment.</title>
        <authorList>
            <person name="Zhou Z."/>
            <person name="Liu Y."/>
            <person name="Xu W."/>
            <person name="Pan J."/>
            <person name="Luo Z.H."/>
            <person name="Li M."/>
        </authorList>
    </citation>
    <scope>NUCLEOTIDE SEQUENCE [LARGE SCALE GENOMIC DNA]</scope>
    <source>
        <strain evidence="6">HyVt-74</strain>
    </source>
</reference>
<dbReference type="InterPro" id="IPR003593">
    <property type="entry name" value="AAA+_ATPase"/>
</dbReference>
<dbReference type="PANTHER" id="PTHR42798:SF7">
    <property type="entry name" value="ALPHA-D-RIBOSE 1-METHYLPHOSPHONATE 5-TRIPHOSPHATE SYNTHASE SUBUNIT PHNL"/>
    <property type="match status" value="1"/>
</dbReference>
<dbReference type="EMBL" id="DRTB01000167">
    <property type="protein sequence ID" value="HHE04862.1"/>
    <property type="molecule type" value="Genomic_DNA"/>
</dbReference>
<dbReference type="Gene3D" id="3.40.50.300">
    <property type="entry name" value="P-loop containing nucleotide triphosphate hydrolases"/>
    <property type="match status" value="1"/>
</dbReference>
<evidence type="ECO:0000256" key="3">
    <source>
        <dbReference type="ARBA" id="ARBA00022741"/>
    </source>
</evidence>
<dbReference type="InterPro" id="IPR027417">
    <property type="entry name" value="P-loop_NTPase"/>
</dbReference>
<dbReference type="CDD" id="cd03255">
    <property type="entry name" value="ABC_MJ0796_LolCDE_FtsE"/>
    <property type="match status" value="1"/>
</dbReference>
<sequence length="225" mass="25452">MNELLLCKDIKKTYKSGEDNIEVLKNINLVVYNGDTISITGPSGAGKSTLLHILGGLEKPSEGSVYFNNQSIYKGSDERIAEFRNKHFGFVFQFHHLLSDFTALENVIIPLLISGIEYSKALSRGEKILKDLELSHRLNHKPNKLSGGERQRVAVARALINNPDILFLDEPTGNLDPDHSDEVIELIESLENITFILVTHNYEVAKIAKRKYNLEQGELKEYEMR</sequence>
<dbReference type="GO" id="GO:0098796">
    <property type="term" value="C:membrane protein complex"/>
    <property type="evidence" value="ECO:0007669"/>
    <property type="project" value="UniProtKB-ARBA"/>
</dbReference>
<dbReference type="PROSITE" id="PS00211">
    <property type="entry name" value="ABC_TRANSPORTER_1"/>
    <property type="match status" value="1"/>
</dbReference>
<feature type="domain" description="ABC transporter" evidence="5">
    <location>
        <begin position="5"/>
        <end position="224"/>
    </location>
</feature>
<name>A0A7C5DAZ3_UNCW3</name>
<dbReference type="GO" id="GO:0005524">
    <property type="term" value="F:ATP binding"/>
    <property type="evidence" value="ECO:0007669"/>
    <property type="project" value="UniProtKB-KW"/>
</dbReference>
<evidence type="ECO:0000256" key="4">
    <source>
        <dbReference type="ARBA" id="ARBA00022840"/>
    </source>
</evidence>
<dbReference type="GO" id="GO:0016887">
    <property type="term" value="F:ATP hydrolysis activity"/>
    <property type="evidence" value="ECO:0007669"/>
    <property type="project" value="InterPro"/>
</dbReference>
<dbReference type="Proteomes" id="UP000886110">
    <property type="component" value="Unassembled WGS sequence"/>
</dbReference>